<feature type="region of interest" description="Disordered" evidence="1">
    <location>
        <begin position="714"/>
        <end position="737"/>
    </location>
</feature>
<feature type="transmembrane region" description="Helical" evidence="2">
    <location>
        <begin position="685"/>
        <end position="706"/>
    </location>
</feature>
<dbReference type="AlphaFoldDB" id="A0A369KAN8"/>
<evidence type="ECO:0000256" key="1">
    <source>
        <dbReference type="SAM" id="MobiDB-lite"/>
    </source>
</evidence>
<accession>A0A369KAN8</accession>
<proteinExistence type="predicted"/>
<feature type="region of interest" description="Disordered" evidence="1">
    <location>
        <begin position="44"/>
        <end position="82"/>
    </location>
</feature>
<dbReference type="InParanoid" id="A0A369KAN8"/>
<name>A0A369KAN8_HYPMA</name>
<feature type="compositionally biased region" description="Acidic residues" evidence="1">
    <location>
        <begin position="716"/>
        <end position="725"/>
    </location>
</feature>
<gene>
    <name evidence="3" type="ORF">Hypma_014083</name>
</gene>
<dbReference type="Proteomes" id="UP000076154">
    <property type="component" value="Unassembled WGS sequence"/>
</dbReference>
<keyword evidence="2" id="KW-0812">Transmembrane</keyword>
<feature type="transmembrane region" description="Helical" evidence="2">
    <location>
        <begin position="649"/>
        <end position="673"/>
    </location>
</feature>
<comment type="caution">
    <text evidence="3">The sequence shown here is derived from an EMBL/GenBank/DDBJ whole genome shotgun (WGS) entry which is preliminary data.</text>
</comment>
<feature type="transmembrane region" description="Helical" evidence="2">
    <location>
        <begin position="598"/>
        <end position="618"/>
    </location>
</feature>
<dbReference type="OrthoDB" id="2657661at2759"/>
<dbReference type="EMBL" id="LUEZ02000009">
    <property type="protein sequence ID" value="RDB29917.1"/>
    <property type="molecule type" value="Genomic_DNA"/>
</dbReference>
<sequence length="763" mass="86158">MHPLPGQALRNILSILKRFILNNTLVRCSLRGLLFIWARLNSRATRPGSTPDRALEAKQAPLESTKDARVEGDSSDMLDETPRLPITHPIEIVRFSPSSCSTYPSSPSASPSASSMPQFRNQMELLGMTGYTVQPSRSRISLPYPSAVRNSRSHISLPYVSTSHSSSRLSLPHSSAAHSRSRLSLPHRGAAYSRSNISLPIPIITTTEVDIAERASSDSPIPDIHALDPDGDVLSLNTVPKFSHPRIRPFAPERILRYDRNIKIPREVTDYTIPPLTTSYHIRENPPGWIPCFHPEGALYFFHEGKRIFTDANLYEPDLLRQIEQDIATIEEFFRAHNLRRSLHVDLALELIRDGGDINTYYYFADHSKRCIYFVDEFDAAELPIWGEVRGVTSSTHIMHEIETQYWYHCLMYPKSLEITHNLVNELRDIIIHLMGDTILSQTSTSPYSTDELQKMLGLVNSLKKNVDAGLQGSTCVLSGLMYVFVRQRFYNFHGQPGARLGRDQSVHGKIRNERSLLILALSPLFFFAPEVHLRSLEKMWVDEVIRNVSWTQFVNQLNAEWQEFTLYGTVLLNANVAFLAIQSVDVGHESYRSPAQIASYASIVSSIGSIIIGLLLLRQHRSKARETAAEAVAFLQRRTSQVLGLETLAITFGLPYALLMWGMVFFLAAFLFMCFEQAGIYSRLLVGSTWLALSVLVVWCIWMAWEQQENNNEAESAEGAEAEQEEIKGQSKSKAAAPLIKSWRWPALLFRRSSVDSEKTVV</sequence>
<reference evidence="3" key="1">
    <citation type="submission" date="2018-04" db="EMBL/GenBank/DDBJ databases">
        <title>Whole genome sequencing of Hypsizygus marmoreus.</title>
        <authorList>
            <person name="Choi I.-G."/>
            <person name="Min B."/>
            <person name="Kim J.-G."/>
            <person name="Kim S."/>
            <person name="Oh Y.-L."/>
            <person name="Kong W.-S."/>
            <person name="Park H."/>
            <person name="Jeong J."/>
            <person name="Song E.-S."/>
        </authorList>
    </citation>
    <scope>NUCLEOTIDE SEQUENCE [LARGE SCALE GENOMIC DNA]</scope>
    <source>
        <strain evidence="3">51987-8</strain>
    </source>
</reference>
<organism evidence="3 4">
    <name type="scientific">Hypsizygus marmoreus</name>
    <name type="common">White beech mushroom</name>
    <name type="synonym">Agaricus marmoreus</name>
    <dbReference type="NCBI Taxonomy" id="39966"/>
    <lineage>
        <taxon>Eukaryota</taxon>
        <taxon>Fungi</taxon>
        <taxon>Dikarya</taxon>
        <taxon>Basidiomycota</taxon>
        <taxon>Agaricomycotina</taxon>
        <taxon>Agaricomycetes</taxon>
        <taxon>Agaricomycetidae</taxon>
        <taxon>Agaricales</taxon>
        <taxon>Tricholomatineae</taxon>
        <taxon>Lyophyllaceae</taxon>
        <taxon>Hypsizygus</taxon>
    </lineage>
</organism>
<keyword evidence="2" id="KW-0472">Membrane</keyword>
<protein>
    <submittedName>
        <fullName evidence="3">Uncharacterized protein</fullName>
    </submittedName>
</protein>
<keyword evidence="2" id="KW-1133">Transmembrane helix</keyword>
<evidence type="ECO:0000313" key="4">
    <source>
        <dbReference type="Proteomes" id="UP000076154"/>
    </source>
</evidence>
<keyword evidence="4" id="KW-1185">Reference proteome</keyword>
<evidence type="ECO:0000256" key="2">
    <source>
        <dbReference type="SAM" id="Phobius"/>
    </source>
</evidence>
<evidence type="ECO:0000313" key="3">
    <source>
        <dbReference type="EMBL" id="RDB29917.1"/>
    </source>
</evidence>